<organism evidence="2 3">
    <name type="scientific">Amycolatopsis orientalis</name>
    <name type="common">Nocardia orientalis</name>
    <dbReference type="NCBI Taxonomy" id="31958"/>
    <lineage>
        <taxon>Bacteria</taxon>
        <taxon>Bacillati</taxon>
        <taxon>Actinomycetota</taxon>
        <taxon>Actinomycetes</taxon>
        <taxon>Pseudonocardiales</taxon>
        <taxon>Pseudonocardiaceae</taxon>
        <taxon>Amycolatopsis</taxon>
    </lineage>
</organism>
<dbReference type="RefSeq" id="WP_044855542.1">
    <property type="nucleotide sequence ID" value="NZ_CP016174.1"/>
</dbReference>
<dbReference type="AlphaFoldDB" id="A0A193C4Y8"/>
<reference evidence="2 3" key="1">
    <citation type="journal article" date="2015" name="Genome Announc.">
        <title>Draft Genome Sequence of Norvancomycin-Producing Strain Amycolatopsis orientalis CPCC200066.</title>
        <authorList>
            <person name="Lei X."/>
            <person name="Yuan F."/>
            <person name="Shi Y."/>
            <person name="Li X."/>
            <person name="Wang L."/>
            <person name="Hong B."/>
        </authorList>
    </citation>
    <scope>NUCLEOTIDE SEQUENCE [LARGE SCALE GENOMIC DNA]</scope>
    <source>
        <strain evidence="2 3">B-37</strain>
    </source>
</reference>
<feature type="region of interest" description="Disordered" evidence="1">
    <location>
        <begin position="144"/>
        <end position="176"/>
    </location>
</feature>
<dbReference type="Pfam" id="PF19457">
    <property type="entry name" value="DUF5994"/>
    <property type="match status" value="1"/>
</dbReference>
<feature type="compositionally biased region" description="Basic and acidic residues" evidence="1">
    <location>
        <begin position="155"/>
        <end position="164"/>
    </location>
</feature>
<name>A0A193C4Y8_AMYOR</name>
<evidence type="ECO:0000313" key="3">
    <source>
        <dbReference type="Proteomes" id="UP000093695"/>
    </source>
</evidence>
<dbReference type="EMBL" id="CP016174">
    <property type="protein sequence ID" value="ANN19514.1"/>
    <property type="molecule type" value="Genomic_DNA"/>
</dbReference>
<accession>A0A193C4Y8</accession>
<dbReference type="InterPro" id="IPR046036">
    <property type="entry name" value="DUF5994"/>
</dbReference>
<gene>
    <name evidence="2" type="ORF">SD37_30450</name>
</gene>
<evidence type="ECO:0000313" key="2">
    <source>
        <dbReference type="EMBL" id="ANN19514.1"/>
    </source>
</evidence>
<dbReference type="KEGG" id="aori:SD37_30450"/>
<evidence type="ECO:0000256" key="1">
    <source>
        <dbReference type="SAM" id="MobiDB-lite"/>
    </source>
</evidence>
<dbReference type="Proteomes" id="UP000093695">
    <property type="component" value="Chromosome"/>
</dbReference>
<proteinExistence type="predicted"/>
<protein>
    <submittedName>
        <fullName evidence="2">Uncharacterized protein</fullName>
    </submittedName>
</protein>
<dbReference type="STRING" id="31958.SD37_30450"/>
<keyword evidence="3" id="KW-1185">Reference proteome</keyword>
<sequence>MPLNSPVESLVPTVAERLRLKPANSESGFVDGAWWPRSRDLVAEVPELATALAAWTGPVWRVAFSPAGWTVTVSELIYQGRLIRLEGISSQNVHLVHATGGSMRRVTLLVVPPHADPAAAERALAAASGQNNVTSPELLLDESGALSGQAVSTSRESDVSRWESEGGCGGKASARE</sequence>
<dbReference type="eggNOG" id="ENOG5033GYC">
    <property type="taxonomic scope" value="Bacteria"/>
</dbReference>